<dbReference type="Pfam" id="PF09444">
    <property type="entry name" value="MRC1"/>
    <property type="match status" value="1"/>
</dbReference>
<evidence type="ECO:0000256" key="2">
    <source>
        <dbReference type="ARBA" id="ARBA00022553"/>
    </source>
</evidence>
<proteinExistence type="predicted"/>
<feature type="compositionally biased region" description="Polar residues" evidence="4">
    <location>
        <begin position="685"/>
        <end position="698"/>
    </location>
</feature>
<dbReference type="PANTHER" id="PTHR14396:SF10">
    <property type="entry name" value="CLASPIN"/>
    <property type="match status" value="1"/>
</dbReference>
<feature type="region of interest" description="Disordered" evidence="4">
    <location>
        <begin position="1016"/>
        <end position="1037"/>
    </location>
</feature>
<dbReference type="OrthoDB" id="2130597at2759"/>
<accession>A0A1G4BCL7</accession>
<name>A0A1G4BCL7_9PEZI</name>
<dbReference type="InterPro" id="IPR018564">
    <property type="entry name" value="Repl_chkpnt_MRC1_dom"/>
</dbReference>
<feature type="compositionally biased region" description="Basic and acidic residues" evidence="4">
    <location>
        <begin position="197"/>
        <end position="220"/>
    </location>
</feature>
<feature type="compositionally biased region" description="Acidic residues" evidence="4">
    <location>
        <begin position="955"/>
        <end position="965"/>
    </location>
</feature>
<protein>
    <submittedName>
        <fullName evidence="6">MRC1-like domain-containing protein</fullName>
    </submittedName>
</protein>
<feature type="compositionally biased region" description="Low complexity" evidence="4">
    <location>
        <begin position="1092"/>
        <end position="1103"/>
    </location>
</feature>
<feature type="compositionally biased region" description="Basic and acidic residues" evidence="4">
    <location>
        <begin position="543"/>
        <end position="567"/>
    </location>
</feature>
<feature type="region of interest" description="Disordered" evidence="4">
    <location>
        <begin position="737"/>
        <end position="793"/>
    </location>
</feature>
<feature type="compositionally biased region" description="Polar residues" evidence="4">
    <location>
        <begin position="774"/>
        <end position="789"/>
    </location>
</feature>
<reference evidence="6 7" key="1">
    <citation type="submission" date="2016-09" db="EMBL/GenBank/DDBJ databases">
        <authorList>
            <person name="Capua I."/>
            <person name="De Benedictis P."/>
            <person name="Joannis T."/>
            <person name="Lombin L.H."/>
            <person name="Cattoli G."/>
        </authorList>
    </citation>
    <scope>NUCLEOTIDE SEQUENCE [LARGE SCALE GENOMIC DNA]</scope>
    <source>
        <strain evidence="6 7">IMI 309357</strain>
    </source>
</reference>
<keyword evidence="7" id="KW-1185">Reference proteome</keyword>
<evidence type="ECO:0000256" key="3">
    <source>
        <dbReference type="ARBA" id="ARBA00023242"/>
    </source>
</evidence>
<dbReference type="STRING" id="1209926.A0A1G4BCL7"/>
<feature type="region of interest" description="Disordered" evidence="4">
    <location>
        <begin position="1"/>
        <end position="271"/>
    </location>
</feature>
<dbReference type="Proteomes" id="UP000176998">
    <property type="component" value="Unassembled WGS sequence"/>
</dbReference>
<feature type="compositionally biased region" description="Basic and acidic residues" evidence="4">
    <location>
        <begin position="921"/>
        <end position="937"/>
    </location>
</feature>
<dbReference type="PANTHER" id="PTHR14396">
    <property type="entry name" value="CLASPIN"/>
    <property type="match status" value="1"/>
</dbReference>
<dbReference type="EMBL" id="MJBS01000039">
    <property type="protein sequence ID" value="OHE99144.1"/>
    <property type="molecule type" value="Genomic_DNA"/>
</dbReference>
<feature type="domain" description="DNA replication checkpoint mediator MRC1" evidence="5">
    <location>
        <begin position="929"/>
        <end position="1069"/>
    </location>
</feature>
<feature type="compositionally biased region" description="Basic and acidic residues" evidence="4">
    <location>
        <begin position="1321"/>
        <end position="1348"/>
    </location>
</feature>
<feature type="compositionally biased region" description="Acidic residues" evidence="4">
    <location>
        <begin position="636"/>
        <end position="652"/>
    </location>
</feature>
<evidence type="ECO:0000313" key="7">
    <source>
        <dbReference type="Proteomes" id="UP000176998"/>
    </source>
</evidence>
<feature type="compositionally biased region" description="Low complexity" evidence="4">
    <location>
        <begin position="171"/>
        <end position="183"/>
    </location>
</feature>
<feature type="compositionally biased region" description="Acidic residues" evidence="4">
    <location>
        <begin position="569"/>
        <end position="615"/>
    </location>
</feature>
<feature type="compositionally biased region" description="Acidic residues" evidence="4">
    <location>
        <begin position="938"/>
        <end position="948"/>
    </location>
</feature>
<evidence type="ECO:0000313" key="6">
    <source>
        <dbReference type="EMBL" id="OHE99144.1"/>
    </source>
</evidence>
<dbReference type="GO" id="GO:0007095">
    <property type="term" value="P:mitotic G2 DNA damage checkpoint signaling"/>
    <property type="evidence" value="ECO:0007669"/>
    <property type="project" value="TreeGrafter"/>
</dbReference>
<feature type="region of interest" description="Disordered" evidence="4">
    <location>
        <begin position="1061"/>
        <end position="1223"/>
    </location>
</feature>
<feature type="compositionally biased region" description="Basic and acidic residues" evidence="4">
    <location>
        <begin position="91"/>
        <end position="105"/>
    </location>
</feature>
<dbReference type="GO" id="GO:0005634">
    <property type="term" value="C:nucleus"/>
    <property type="evidence" value="ECO:0007669"/>
    <property type="project" value="UniProtKB-SubCell"/>
</dbReference>
<feature type="region of interest" description="Disordered" evidence="4">
    <location>
        <begin position="1260"/>
        <end position="1361"/>
    </location>
</feature>
<comment type="caution">
    <text evidence="6">The sequence shown here is derived from an EMBL/GenBank/DDBJ whole genome shotgun (WGS) entry which is preliminary data.</text>
</comment>
<dbReference type="RefSeq" id="XP_022476293.1">
    <property type="nucleotide sequence ID" value="XM_022617279.1"/>
</dbReference>
<gene>
    <name evidence="6" type="ORF">CORC01_05637</name>
</gene>
<evidence type="ECO:0000256" key="1">
    <source>
        <dbReference type="ARBA" id="ARBA00004123"/>
    </source>
</evidence>
<feature type="compositionally biased region" description="Low complexity" evidence="4">
    <location>
        <begin position="1"/>
        <end position="17"/>
    </location>
</feature>
<feature type="compositionally biased region" description="Acidic residues" evidence="4">
    <location>
        <begin position="106"/>
        <end position="125"/>
    </location>
</feature>
<feature type="compositionally biased region" description="Gly residues" evidence="4">
    <location>
        <begin position="1270"/>
        <end position="1279"/>
    </location>
</feature>
<evidence type="ECO:0000256" key="4">
    <source>
        <dbReference type="SAM" id="MobiDB-lite"/>
    </source>
</evidence>
<dbReference type="GO" id="GO:0010997">
    <property type="term" value="F:anaphase-promoting complex binding"/>
    <property type="evidence" value="ECO:0007669"/>
    <property type="project" value="TreeGrafter"/>
</dbReference>
<dbReference type="GeneID" id="34558789"/>
<feature type="region of interest" description="Disordered" evidence="4">
    <location>
        <begin position="824"/>
        <end position="843"/>
    </location>
</feature>
<feature type="compositionally biased region" description="Polar residues" evidence="4">
    <location>
        <begin position="312"/>
        <end position="327"/>
    </location>
</feature>
<keyword evidence="2" id="KW-0597">Phosphoprotein</keyword>
<evidence type="ECO:0000259" key="5">
    <source>
        <dbReference type="Pfam" id="PF09444"/>
    </source>
</evidence>
<comment type="subcellular location">
    <subcellularLocation>
        <location evidence="1">Nucleus</location>
    </subcellularLocation>
</comment>
<sequence>MASEKAASRSPSASPAPETMKSRMEARLAAVDTSSEDDESSQPIRKSKSPPHATQASDSEEEVIFRPRGRLAAQLKGGIEPSDAEDEPESFMDRIQRRLGSKNDDDLNEEEEDATMGDAEEEEDVPVAPRRLQRKQDRQFTPPPPQSPAARSSPGLFVSPDRQSPIKPANATTADDASDSDASLPSLTKNARFQALVERKKQERLAREAEEEKKRAERQQRQPISVVDLFDDDEDTGNVSDITDDEGGRKLSQAARPTRKAGKKAVEEMARETQRMARNMQLAHEAKTRKKFTKADFLQRFNFGAQPKSDPKLSSSSRPTTPVSAHQTDAEMKEAETPPSSPPVAKTTSPAKLEEPTTIAQPIVDSDDNGDMSPLDDVFELSRRVDKGKGRAVTSPKETLISEVKPRRHVRIKLPAVLVSHAVIDLDDDDEMAIGSGKNSKLDAIFNRAPKNKAQGSRSLLALRRLARVGSPTKERKRKYEKATITTGQLQMSLQQRARQQAKMEREKRLEYLKSKGVVVQTAEEREREMQEVEDIVSRARREAEEIMEREREAAKEEKREKRKNGELDVWDDSDDESWDGSEEEVEGGVEIEVELSGSDDEGADVDEDVSEPEMEGAALFDNEADDSGSEHPEAEAEVSEVENDPESEDDMGLPTRNIRRSKKSQVISDDEDEDRIEATPRPRTATQQSPIAPNTKSPAVPTSVLRSAKKTFIPGLPVTGAAGLGLTQIFAGTMDDSQAVPGTIPSQSPMPDFDSLPDSNLMGLTQHHDSLVLDSQSGDTQRAETQPDSAEGVHLHFTQSQARGFDSFLRDDEPFTQISMDATQDAGPQDYTPLKQRFVDPPPSTVDTMVLERDAEVDSVQESPLVRRGKLRRKIDVAATVVDDEDNEESRASPEVDEFGFQTTAFNVMKEAVKKQKQLKKAEEYNRKKSKAKEMVEEQADESEDEYAGLGGVDGEDSDDDDDAASVKEMIDDENGMTADDERKLAALHADNERQSDEKMVDKLFHDITTGMLRRKRGADYDLSDSDDGGEARRRLKRRQFQKMQQALFADERIKKIAEKPGNQAFLRTIEDRGSDEEMDFLDFAPEPMETEASQSQEQQQTVPDSQPAAQRPPLASNATNVPSAANARRTKDGKKPSNLGEIRESVSSLLEDFNEVVPATDPHSDSEADDEEGHPSTSPRRGGNKENRSPGKNPRRTNSRQVVVDRLTMKRQSSSNMSTTSAKLAFAMPNAAGSAVGPSGGGGGGSSFRVPALLRRATTNSSVLSSQGSGGSVGGIRGSEASNGAVSFSARGGGGGGFGDDGKIKKNASKKSGVSALARENERRAAIQENEKRREARKWKGAERRHQAVNGLFGSGKFE</sequence>
<dbReference type="InterPro" id="IPR024146">
    <property type="entry name" value="Claspin"/>
</dbReference>
<organism evidence="6 7">
    <name type="scientific">Colletotrichum orchidophilum</name>
    <dbReference type="NCBI Taxonomy" id="1209926"/>
    <lineage>
        <taxon>Eukaryota</taxon>
        <taxon>Fungi</taxon>
        <taxon>Dikarya</taxon>
        <taxon>Ascomycota</taxon>
        <taxon>Pezizomycotina</taxon>
        <taxon>Sordariomycetes</taxon>
        <taxon>Hypocreomycetidae</taxon>
        <taxon>Glomerellales</taxon>
        <taxon>Glomerellaceae</taxon>
        <taxon>Colletotrichum</taxon>
    </lineage>
</organism>
<feature type="compositionally biased region" description="Polar residues" evidence="4">
    <location>
        <begin position="1212"/>
        <end position="1223"/>
    </location>
</feature>
<feature type="region of interest" description="Disordered" evidence="4">
    <location>
        <begin position="921"/>
        <end position="985"/>
    </location>
</feature>
<dbReference type="GO" id="GO:0033314">
    <property type="term" value="P:mitotic DNA replication checkpoint signaling"/>
    <property type="evidence" value="ECO:0007669"/>
    <property type="project" value="TreeGrafter"/>
</dbReference>
<feature type="region of interest" description="Disordered" evidence="4">
    <location>
        <begin position="298"/>
        <end position="376"/>
    </location>
</feature>
<feature type="region of interest" description="Disordered" evidence="4">
    <location>
        <begin position="543"/>
        <end position="703"/>
    </location>
</feature>
<keyword evidence="3" id="KW-0539">Nucleus</keyword>